<dbReference type="Proteomes" id="UP000005709">
    <property type="component" value="Unassembled WGS sequence"/>
</dbReference>
<gene>
    <name evidence="1" type="ORF">CAMGR0001_2892</name>
</gene>
<sequence length="129" mass="15532">MNLVNFYRNTAFDDRYDANSFIGMILDYNLWSDDEYWKLEADLKKILQHYKNKELDPEIMQGIISISNDIFLNGSWRDVDIDAKSECFKTYEYQEDTKPNIFDRFRRIKSLLLAVASGDENFYKIKFFY</sequence>
<evidence type="ECO:0000313" key="1">
    <source>
        <dbReference type="EMBL" id="EEV16516.1"/>
    </source>
</evidence>
<dbReference type="Pfam" id="PF15592">
    <property type="entry name" value="Imm41"/>
    <property type="match status" value="1"/>
</dbReference>
<dbReference type="AlphaFoldDB" id="C8PLA1"/>
<dbReference type="InterPro" id="IPR028959">
    <property type="entry name" value="Imm41"/>
</dbReference>
<dbReference type="RefSeq" id="WP_005873188.1">
    <property type="nucleotide sequence ID" value="NZ_ACYG01000031.1"/>
</dbReference>
<evidence type="ECO:0000313" key="2">
    <source>
        <dbReference type="Proteomes" id="UP000005709"/>
    </source>
</evidence>
<dbReference type="OrthoDB" id="5363079at2"/>
<dbReference type="eggNOG" id="ENOG5031K8Q">
    <property type="taxonomic scope" value="Bacteria"/>
</dbReference>
<comment type="caution">
    <text evidence="1">The sequence shown here is derived from an EMBL/GenBank/DDBJ whole genome shotgun (WGS) entry which is preliminary data.</text>
</comment>
<protein>
    <submittedName>
        <fullName evidence="1">Uncharacterized protein</fullName>
    </submittedName>
</protein>
<proteinExistence type="predicted"/>
<accession>C8PLA1</accession>
<dbReference type="STRING" id="824.CGRAC_1743"/>
<keyword evidence="2" id="KW-1185">Reference proteome</keyword>
<organism evidence="1 2">
    <name type="scientific">Campylobacter gracilis RM3268</name>
    <dbReference type="NCBI Taxonomy" id="553220"/>
    <lineage>
        <taxon>Bacteria</taxon>
        <taxon>Pseudomonadati</taxon>
        <taxon>Campylobacterota</taxon>
        <taxon>Epsilonproteobacteria</taxon>
        <taxon>Campylobacterales</taxon>
        <taxon>Campylobacteraceae</taxon>
        <taxon>Campylobacter</taxon>
    </lineage>
</organism>
<reference evidence="1 2" key="1">
    <citation type="submission" date="2009-07" db="EMBL/GenBank/DDBJ databases">
        <authorList>
            <person name="Madupu R."/>
            <person name="Sebastian Y."/>
            <person name="Durkin A.S."/>
            <person name="Torralba M."/>
            <person name="Methe B."/>
            <person name="Sutton G.G."/>
            <person name="Strausberg R.L."/>
            <person name="Nelson K.E."/>
        </authorList>
    </citation>
    <scope>NUCLEOTIDE SEQUENCE [LARGE SCALE GENOMIC DNA]</scope>
    <source>
        <strain evidence="1 2">RM3268</strain>
    </source>
</reference>
<dbReference type="EMBL" id="ACYG01000031">
    <property type="protein sequence ID" value="EEV16516.1"/>
    <property type="molecule type" value="Genomic_DNA"/>
</dbReference>
<name>C8PLA1_9BACT</name>